<dbReference type="HAMAP" id="MF_00022">
    <property type="entry name" value="Glu_tRNA_synth_type1"/>
    <property type="match status" value="1"/>
</dbReference>
<evidence type="ECO:0000259" key="10">
    <source>
        <dbReference type="Pfam" id="PF19269"/>
    </source>
</evidence>
<keyword evidence="8" id="KW-0175">Coiled coil</keyword>
<feature type="domain" description="Glutamyl/glutaminyl-tRNA synthetase class Ib catalytic" evidence="9">
    <location>
        <begin position="1"/>
        <end position="343"/>
    </location>
</feature>
<feature type="binding site" evidence="7">
    <location>
        <position position="261"/>
    </location>
    <ligand>
        <name>ATP</name>
        <dbReference type="ChEBI" id="CHEBI:30616"/>
    </ligand>
</feature>
<evidence type="ECO:0000256" key="6">
    <source>
        <dbReference type="ARBA" id="ARBA00023146"/>
    </source>
</evidence>
<comment type="catalytic activity">
    <reaction evidence="7">
        <text>tRNA(Glu) + L-glutamate + ATP = L-glutamyl-tRNA(Glu) + AMP + diphosphate</text>
        <dbReference type="Rhea" id="RHEA:23540"/>
        <dbReference type="Rhea" id="RHEA-COMP:9663"/>
        <dbReference type="Rhea" id="RHEA-COMP:9680"/>
        <dbReference type="ChEBI" id="CHEBI:29985"/>
        <dbReference type="ChEBI" id="CHEBI:30616"/>
        <dbReference type="ChEBI" id="CHEBI:33019"/>
        <dbReference type="ChEBI" id="CHEBI:78442"/>
        <dbReference type="ChEBI" id="CHEBI:78520"/>
        <dbReference type="ChEBI" id="CHEBI:456215"/>
        <dbReference type="EC" id="6.1.1.17"/>
    </reaction>
</comment>
<dbReference type="EMBL" id="CAKLPY010000002">
    <property type="protein sequence ID" value="CAH0996589.1"/>
    <property type="molecule type" value="Genomic_DNA"/>
</dbReference>
<keyword evidence="2 7" id="KW-0436">Ligase</keyword>
<dbReference type="NCBIfam" id="TIGR00464">
    <property type="entry name" value="gltX_bact"/>
    <property type="match status" value="1"/>
</dbReference>
<dbReference type="InterPro" id="IPR000924">
    <property type="entry name" value="Glu/Gln-tRNA-synth"/>
</dbReference>
<comment type="function">
    <text evidence="7">Catalyzes the attachment of glutamate to tRNA(Glu) in a two-step reaction: glutamate is first activated by ATP to form Glu-AMP and then transferred to the acceptor end of tRNA(Glu).</text>
</comment>
<comment type="subcellular location">
    <subcellularLocation>
        <location evidence="7">Cytoplasm</location>
    </subcellularLocation>
</comment>
<protein>
    <recommendedName>
        <fullName evidence="7">Glutamate--tRNA ligase</fullName>
        <ecNumber evidence="7">6.1.1.17</ecNumber>
    </recommendedName>
    <alternativeName>
        <fullName evidence="7">Glutamyl-tRNA synthetase</fullName>
        <shortName evidence="7">GluRS</shortName>
    </alternativeName>
</protein>
<comment type="caution">
    <text evidence="7">Lacks conserved residue(s) required for the propagation of feature annotation.</text>
</comment>
<dbReference type="InterPro" id="IPR004527">
    <property type="entry name" value="Glu-tRNA-ligase_bac/mito"/>
</dbReference>
<evidence type="ECO:0000256" key="4">
    <source>
        <dbReference type="ARBA" id="ARBA00022840"/>
    </source>
</evidence>
<proteinExistence type="inferred from homology"/>
<dbReference type="PANTHER" id="PTHR43311:SF2">
    <property type="entry name" value="GLUTAMATE--TRNA LIGASE, MITOCHONDRIAL-RELATED"/>
    <property type="match status" value="1"/>
</dbReference>
<evidence type="ECO:0000313" key="12">
    <source>
        <dbReference type="Proteomes" id="UP000837932"/>
    </source>
</evidence>
<evidence type="ECO:0000256" key="1">
    <source>
        <dbReference type="ARBA" id="ARBA00007894"/>
    </source>
</evidence>
<dbReference type="InterPro" id="IPR008925">
    <property type="entry name" value="aa_tRNA-synth_I_cd-bd_sf"/>
</dbReference>
<evidence type="ECO:0000256" key="8">
    <source>
        <dbReference type="SAM" id="Coils"/>
    </source>
</evidence>
<evidence type="ECO:0000259" key="9">
    <source>
        <dbReference type="Pfam" id="PF00749"/>
    </source>
</evidence>
<dbReference type="Pfam" id="PF00749">
    <property type="entry name" value="tRNA-synt_1c"/>
    <property type="match status" value="1"/>
</dbReference>
<dbReference type="Gene3D" id="3.40.50.620">
    <property type="entry name" value="HUPs"/>
    <property type="match status" value="1"/>
</dbReference>
<evidence type="ECO:0000256" key="5">
    <source>
        <dbReference type="ARBA" id="ARBA00022917"/>
    </source>
</evidence>
<dbReference type="Pfam" id="PF19269">
    <property type="entry name" value="Anticodon_2"/>
    <property type="match status" value="1"/>
</dbReference>
<comment type="subunit">
    <text evidence="7">Monomer.</text>
</comment>
<dbReference type="InterPro" id="IPR020751">
    <property type="entry name" value="aa-tRNA-synth_I_codon-bd_sub2"/>
</dbReference>
<comment type="caution">
    <text evidence="11">The sequence shown here is derived from an EMBL/GenBank/DDBJ whole genome shotgun (WGS) entry which is preliminary data.</text>
</comment>
<dbReference type="SUPFAM" id="SSF48163">
    <property type="entry name" value="An anticodon-binding domain of class I aminoacyl-tRNA synthetases"/>
    <property type="match status" value="1"/>
</dbReference>
<dbReference type="Gene3D" id="1.10.10.350">
    <property type="match status" value="1"/>
</dbReference>
<evidence type="ECO:0000256" key="7">
    <source>
        <dbReference type="HAMAP-Rule" id="MF_00022"/>
    </source>
</evidence>
<dbReference type="InterPro" id="IPR014729">
    <property type="entry name" value="Rossmann-like_a/b/a_fold"/>
</dbReference>
<reference evidence="11" key="1">
    <citation type="submission" date="2021-12" db="EMBL/GenBank/DDBJ databases">
        <authorList>
            <person name="Rodrigo-Torres L."/>
            <person name="Arahal R. D."/>
            <person name="Lucena T."/>
        </authorList>
    </citation>
    <scope>NUCLEOTIDE SEQUENCE</scope>
    <source>
        <strain evidence="11">CECT 8858</strain>
    </source>
</reference>
<dbReference type="InterPro" id="IPR033910">
    <property type="entry name" value="GluRS_core"/>
</dbReference>
<feature type="short sequence motif" description="'KMSKS' region" evidence="7">
    <location>
        <begin position="258"/>
        <end position="262"/>
    </location>
</feature>
<feature type="domain" description="Aminoacyl-tRNA synthetase class I anticodon-binding" evidence="10">
    <location>
        <begin position="371"/>
        <end position="497"/>
    </location>
</feature>
<dbReference type="GO" id="GO:0004818">
    <property type="term" value="F:glutamate-tRNA ligase activity"/>
    <property type="evidence" value="ECO:0007669"/>
    <property type="project" value="UniProtKB-EC"/>
</dbReference>
<organism evidence="11 12">
    <name type="scientific">Emticicia aquatica</name>
    <dbReference type="NCBI Taxonomy" id="1681835"/>
    <lineage>
        <taxon>Bacteria</taxon>
        <taxon>Pseudomonadati</taxon>
        <taxon>Bacteroidota</taxon>
        <taxon>Cytophagia</taxon>
        <taxon>Cytophagales</taxon>
        <taxon>Leadbetterellaceae</taxon>
        <taxon>Emticicia</taxon>
    </lineage>
</organism>
<dbReference type="RefSeq" id="WP_238807142.1">
    <property type="nucleotide sequence ID" value="NZ_CAKLPY010000002.1"/>
</dbReference>
<dbReference type="InterPro" id="IPR001412">
    <property type="entry name" value="aa-tRNA-synth_I_CS"/>
</dbReference>
<keyword evidence="4 7" id="KW-0067">ATP-binding</keyword>
<evidence type="ECO:0000256" key="3">
    <source>
        <dbReference type="ARBA" id="ARBA00022741"/>
    </source>
</evidence>
<dbReference type="EC" id="6.1.1.17" evidence="7"/>
<dbReference type="PANTHER" id="PTHR43311">
    <property type="entry name" value="GLUTAMATE--TRNA LIGASE"/>
    <property type="match status" value="1"/>
</dbReference>
<evidence type="ECO:0000313" key="11">
    <source>
        <dbReference type="EMBL" id="CAH0996589.1"/>
    </source>
</evidence>
<keyword evidence="6 7" id="KW-0030">Aminoacyl-tRNA synthetase</keyword>
<dbReference type="PROSITE" id="PS00178">
    <property type="entry name" value="AA_TRNA_LIGASE_I"/>
    <property type="match status" value="1"/>
</dbReference>
<dbReference type="InterPro" id="IPR049940">
    <property type="entry name" value="GluQ/Sye"/>
</dbReference>
<sequence length="501" mass="56865">MVRVRFAPSPTGPLHIGGVRTALYNYLFARKMGGKMLLRIEDTDQTRYVPGAEDYILEALKWVGIEIDEGQGVGGPHAPYRQSERKDMYRQYAEQLVSEGKAYYAFDTAEELDALRKQLEEAKVDNTSYNAVTRMQMKNSITLSKEDVDARIANGDAYVIRLKVPLKEEIRFKDIIRDWVVVHSSTIDDKVLLKSDGMPTYHLANIVDDHLMEVTHVIRGEEWLPSAPLHILLYKAFGWKAPEFAHLPLLLKPEGNGKLSKRDGLLGNFPIFPLEWKDPFTDEIARGFKQDGYFPEAVVNFLAFLGWNPGTEQEIFSMDELIDSFTLDKIHKAGARFMVDKAKWFNQHYLKVKSDEELASLITTTNTDLSHHLTIKLVRLMKDRVTFPQEIVSEVPFIFEAPTTYDEEIVKSKWNDDARKAMGVIKDSIQAIENESFTSQNIHDTIFPALESAGIKAGKVMQAFRLVITGVGKGPDLMLTLEILGKEDVTKRIENAILVLN</sequence>
<dbReference type="SUPFAM" id="SSF52374">
    <property type="entry name" value="Nucleotidylyl transferase"/>
    <property type="match status" value="1"/>
</dbReference>
<keyword evidence="7" id="KW-0963">Cytoplasm</keyword>
<gene>
    <name evidence="7 11" type="primary">gltX</name>
    <name evidence="11" type="ORF">EMA8858_02721</name>
</gene>
<dbReference type="InterPro" id="IPR045462">
    <property type="entry name" value="aa-tRNA-synth_I_cd-bd"/>
</dbReference>
<accession>A0ABN8EY15</accession>
<comment type="similarity">
    <text evidence="1 7">Belongs to the class-I aminoacyl-tRNA synthetase family. Glutamate--tRNA ligase type 1 subfamily.</text>
</comment>
<feature type="short sequence motif" description="'HIGH' region" evidence="7">
    <location>
        <begin position="8"/>
        <end position="18"/>
    </location>
</feature>
<keyword evidence="12" id="KW-1185">Reference proteome</keyword>
<name>A0ABN8EY15_9BACT</name>
<feature type="coiled-coil region" evidence="8">
    <location>
        <begin position="105"/>
        <end position="132"/>
    </location>
</feature>
<keyword evidence="3 7" id="KW-0547">Nucleotide-binding</keyword>
<dbReference type="CDD" id="cd00808">
    <property type="entry name" value="GluRS_core"/>
    <property type="match status" value="1"/>
</dbReference>
<dbReference type="PRINTS" id="PR00987">
    <property type="entry name" value="TRNASYNTHGLU"/>
</dbReference>
<dbReference type="InterPro" id="IPR020058">
    <property type="entry name" value="Glu/Gln-tRNA-synth_Ib_cat-dom"/>
</dbReference>
<evidence type="ECO:0000256" key="2">
    <source>
        <dbReference type="ARBA" id="ARBA00022598"/>
    </source>
</evidence>
<keyword evidence="5 7" id="KW-0648">Protein biosynthesis</keyword>
<dbReference type="Proteomes" id="UP000837932">
    <property type="component" value="Unassembled WGS sequence"/>
</dbReference>